<name>A0A8E0S4L0_9TREM</name>
<feature type="non-terminal residue" evidence="7">
    <location>
        <position position="255"/>
    </location>
</feature>
<keyword evidence="3" id="KW-0963">Cytoplasm</keyword>
<evidence type="ECO:0000313" key="7">
    <source>
        <dbReference type="EMBL" id="KAA0196427.1"/>
    </source>
</evidence>
<dbReference type="AlphaFoldDB" id="A0A8E0S4L0"/>
<comment type="subcellular location">
    <subcellularLocation>
        <location evidence="1">Cytoplasm</location>
        <location evidence="1">Cytoskeleton</location>
    </subcellularLocation>
</comment>
<dbReference type="Pfam" id="PF06886">
    <property type="entry name" value="TPX2"/>
    <property type="match status" value="1"/>
</dbReference>
<sequence length="255" mass="29295">SHSKENDGFNADSLPVLSSTTDPKLETELLSPSRYGGIAFKKRNVTVPKPFTFEVREMEVLRKRKLLVEEAEKRAVELANSFRARPMRIGSPDSLPTLPAPSPVRPMPFSFRTDDRIDQYRSRGQGSFASDASTVQRTRVKSPSVVHRPPFVPQVSIRSPLVSDPPKLATAERAVQRFKFDEMLRRRRLSMELKQRAIEASRRAEEEEQVKRLRQELVHKPQPIRRYKTIRTVERKPLTQAKSPNFSLRRASNLP</sequence>
<organism evidence="7 8">
    <name type="scientific">Fasciolopsis buskii</name>
    <dbReference type="NCBI Taxonomy" id="27845"/>
    <lineage>
        <taxon>Eukaryota</taxon>
        <taxon>Metazoa</taxon>
        <taxon>Spiralia</taxon>
        <taxon>Lophotrochozoa</taxon>
        <taxon>Platyhelminthes</taxon>
        <taxon>Trematoda</taxon>
        <taxon>Digenea</taxon>
        <taxon>Plagiorchiida</taxon>
        <taxon>Echinostomata</taxon>
        <taxon>Echinostomatoidea</taxon>
        <taxon>Fasciolidae</taxon>
        <taxon>Fasciolopsis</taxon>
    </lineage>
</organism>
<evidence type="ECO:0000256" key="5">
    <source>
        <dbReference type="SAM" id="MobiDB-lite"/>
    </source>
</evidence>
<dbReference type="OrthoDB" id="1684416at2759"/>
<proteinExistence type="inferred from homology"/>
<dbReference type="InterPro" id="IPR027329">
    <property type="entry name" value="TPX2_C"/>
</dbReference>
<dbReference type="Proteomes" id="UP000728185">
    <property type="component" value="Unassembled WGS sequence"/>
</dbReference>
<feature type="region of interest" description="Disordered" evidence="5">
    <location>
        <begin position="236"/>
        <end position="255"/>
    </location>
</feature>
<evidence type="ECO:0000313" key="8">
    <source>
        <dbReference type="Proteomes" id="UP000728185"/>
    </source>
</evidence>
<evidence type="ECO:0000256" key="1">
    <source>
        <dbReference type="ARBA" id="ARBA00004245"/>
    </source>
</evidence>
<evidence type="ECO:0000256" key="4">
    <source>
        <dbReference type="ARBA" id="ARBA00023212"/>
    </source>
</evidence>
<keyword evidence="8" id="KW-1185">Reference proteome</keyword>
<feature type="domain" description="TPX2 C-terminal" evidence="6">
    <location>
        <begin position="167"/>
        <end position="239"/>
    </location>
</feature>
<keyword evidence="4" id="KW-0206">Cytoskeleton</keyword>
<evidence type="ECO:0000256" key="2">
    <source>
        <dbReference type="ARBA" id="ARBA00005885"/>
    </source>
</evidence>
<comment type="similarity">
    <text evidence="2">Belongs to the TPX2 family.</text>
</comment>
<dbReference type="EMBL" id="LUCM01003033">
    <property type="protein sequence ID" value="KAA0196427.1"/>
    <property type="molecule type" value="Genomic_DNA"/>
</dbReference>
<feature type="region of interest" description="Disordered" evidence="5">
    <location>
        <begin position="1"/>
        <end position="25"/>
    </location>
</feature>
<dbReference type="GO" id="GO:0005856">
    <property type="term" value="C:cytoskeleton"/>
    <property type="evidence" value="ECO:0007669"/>
    <property type="project" value="UniProtKB-SubCell"/>
</dbReference>
<accession>A0A8E0S4L0</accession>
<comment type="caution">
    <text evidence="7">The sequence shown here is derived from an EMBL/GenBank/DDBJ whole genome shotgun (WGS) entry which is preliminary data.</text>
</comment>
<gene>
    <name evidence="7" type="ORF">FBUS_10098</name>
</gene>
<reference evidence="7" key="1">
    <citation type="submission" date="2019-05" db="EMBL/GenBank/DDBJ databases">
        <title>Annotation for the trematode Fasciolopsis buski.</title>
        <authorList>
            <person name="Choi Y.-J."/>
        </authorList>
    </citation>
    <scope>NUCLEOTIDE SEQUENCE</scope>
    <source>
        <strain evidence="7">HT</strain>
        <tissue evidence="7">Whole worm</tissue>
    </source>
</reference>
<protein>
    <submittedName>
        <fullName evidence="7">Targeting protein for Xklp2 protein</fullName>
    </submittedName>
</protein>
<evidence type="ECO:0000256" key="3">
    <source>
        <dbReference type="ARBA" id="ARBA00022490"/>
    </source>
</evidence>
<evidence type="ECO:0000259" key="6">
    <source>
        <dbReference type="Pfam" id="PF06886"/>
    </source>
</evidence>